<keyword evidence="2" id="KW-1185">Reference proteome</keyword>
<organism evidence="1 2">
    <name type="scientific">Schistosoma margrebowiei</name>
    <dbReference type="NCBI Taxonomy" id="48269"/>
    <lineage>
        <taxon>Eukaryota</taxon>
        <taxon>Metazoa</taxon>
        <taxon>Spiralia</taxon>
        <taxon>Lophotrochozoa</taxon>
        <taxon>Platyhelminthes</taxon>
        <taxon>Trematoda</taxon>
        <taxon>Digenea</taxon>
        <taxon>Strigeidida</taxon>
        <taxon>Schistosomatoidea</taxon>
        <taxon>Schistosomatidae</taxon>
        <taxon>Schistosoma</taxon>
    </lineage>
</organism>
<name>A0A183MDH6_9TREM</name>
<protein>
    <submittedName>
        <fullName evidence="1">Uncharacterized protein</fullName>
    </submittedName>
</protein>
<dbReference type="AlphaFoldDB" id="A0A183MDH6"/>
<proteinExistence type="predicted"/>
<evidence type="ECO:0000313" key="1">
    <source>
        <dbReference type="EMBL" id="VDP10381.1"/>
    </source>
</evidence>
<dbReference type="Proteomes" id="UP000277204">
    <property type="component" value="Unassembled WGS sequence"/>
</dbReference>
<dbReference type="EMBL" id="UZAI01012741">
    <property type="protein sequence ID" value="VDP10381.1"/>
    <property type="molecule type" value="Genomic_DNA"/>
</dbReference>
<evidence type="ECO:0000313" key="2">
    <source>
        <dbReference type="Proteomes" id="UP000277204"/>
    </source>
</evidence>
<accession>A0A183MDH6</accession>
<gene>
    <name evidence="1" type="ORF">SMRZ_LOCUS14102</name>
</gene>
<sequence length="55" mass="6506">MIHQQTSSLTADSFVCLMNKVIFVHQKSVQIFVKMILPQTMSCCWIRDLRLVWHL</sequence>
<reference evidence="1 2" key="1">
    <citation type="submission" date="2018-11" db="EMBL/GenBank/DDBJ databases">
        <authorList>
            <consortium name="Pathogen Informatics"/>
        </authorList>
    </citation>
    <scope>NUCLEOTIDE SEQUENCE [LARGE SCALE GENOMIC DNA]</scope>
    <source>
        <strain evidence="1 2">Zambia</strain>
    </source>
</reference>